<evidence type="ECO:0000313" key="1">
    <source>
        <dbReference type="EMBL" id="ABJ86147.1"/>
    </source>
</evidence>
<dbReference type="AlphaFoldDB" id="Q01W18"/>
<dbReference type="Pfam" id="PF02566">
    <property type="entry name" value="OsmC"/>
    <property type="match status" value="1"/>
</dbReference>
<dbReference type="Gene3D" id="3.30.300.20">
    <property type="match status" value="1"/>
</dbReference>
<gene>
    <name evidence="1" type="ordered locus">Acid_5194</name>
</gene>
<proteinExistence type="predicted"/>
<dbReference type="InterPro" id="IPR003718">
    <property type="entry name" value="OsmC/Ohr_fam"/>
</dbReference>
<dbReference type="EMBL" id="CP000473">
    <property type="protein sequence ID" value="ABJ86147.1"/>
    <property type="molecule type" value="Genomic_DNA"/>
</dbReference>
<dbReference type="PANTHER" id="PTHR35368:SF1">
    <property type="entry name" value="HYDROPEROXIDE REDUCTASE"/>
    <property type="match status" value="1"/>
</dbReference>
<dbReference type="PANTHER" id="PTHR35368">
    <property type="entry name" value="HYDROPEROXIDE REDUCTASE"/>
    <property type="match status" value="1"/>
</dbReference>
<dbReference type="InterPro" id="IPR052924">
    <property type="entry name" value="OsmC/Ohr_hydroprdx_reductase"/>
</dbReference>
<sequence>MTSSTEHIKAVLDRNAKALALRPSVGQGTAVTKVRLTEGLACQIEEGAWKLTADMSEKSGGTNTGPNPGILGRASLGSCLAIGYAMWAARRGVPIRSLEVEVQADYDTRAEFGIDGVKPGYGQVRCVVHVESDAPEEDVRRVFEQADAASSYLHVWQDAQDVRVDIRVKGRV</sequence>
<dbReference type="eggNOG" id="COG1765">
    <property type="taxonomic scope" value="Bacteria"/>
</dbReference>
<dbReference type="HOGENOM" id="CLU_100275_2_1_0"/>
<protein>
    <submittedName>
        <fullName evidence="1">OsmC family protein</fullName>
    </submittedName>
</protein>
<dbReference type="OrthoDB" id="9791538at2"/>
<dbReference type="InterPro" id="IPR036102">
    <property type="entry name" value="OsmC/Ohrsf"/>
</dbReference>
<dbReference type="InterPro" id="IPR015946">
    <property type="entry name" value="KH_dom-like_a/b"/>
</dbReference>
<dbReference type="InParanoid" id="Q01W18"/>
<name>Q01W18_SOLUE</name>
<reference evidence="1" key="1">
    <citation type="submission" date="2006-10" db="EMBL/GenBank/DDBJ databases">
        <title>Complete sequence of Solibacter usitatus Ellin6076.</title>
        <authorList>
            <consortium name="US DOE Joint Genome Institute"/>
            <person name="Copeland A."/>
            <person name="Lucas S."/>
            <person name="Lapidus A."/>
            <person name="Barry K."/>
            <person name="Detter J.C."/>
            <person name="Glavina del Rio T."/>
            <person name="Hammon N."/>
            <person name="Israni S."/>
            <person name="Dalin E."/>
            <person name="Tice H."/>
            <person name="Pitluck S."/>
            <person name="Thompson L.S."/>
            <person name="Brettin T."/>
            <person name="Bruce D."/>
            <person name="Han C."/>
            <person name="Tapia R."/>
            <person name="Gilna P."/>
            <person name="Schmutz J."/>
            <person name="Larimer F."/>
            <person name="Land M."/>
            <person name="Hauser L."/>
            <person name="Kyrpides N."/>
            <person name="Mikhailova N."/>
            <person name="Janssen P.H."/>
            <person name="Kuske C.R."/>
            <person name="Richardson P."/>
        </authorList>
    </citation>
    <scope>NUCLEOTIDE SEQUENCE</scope>
    <source>
        <strain evidence="1">Ellin6076</strain>
    </source>
</reference>
<organism evidence="1">
    <name type="scientific">Solibacter usitatus (strain Ellin6076)</name>
    <dbReference type="NCBI Taxonomy" id="234267"/>
    <lineage>
        <taxon>Bacteria</taxon>
        <taxon>Pseudomonadati</taxon>
        <taxon>Acidobacteriota</taxon>
        <taxon>Terriglobia</taxon>
        <taxon>Bryobacterales</taxon>
        <taxon>Solibacteraceae</taxon>
        <taxon>Candidatus Solibacter</taxon>
    </lineage>
</organism>
<accession>Q01W18</accession>
<dbReference type="KEGG" id="sus:Acid_5194"/>
<dbReference type="SUPFAM" id="SSF82784">
    <property type="entry name" value="OsmC-like"/>
    <property type="match status" value="1"/>
</dbReference>
<dbReference type="STRING" id="234267.Acid_5194"/>